<comment type="similarity">
    <text evidence="8">Belongs to the MobA family.</text>
</comment>
<keyword evidence="11" id="KW-1185">Reference proteome</keyword>
<dbReference type="PANTHER" id="PTHR19136:SF81">
    <property type="entry name" value="MOLYBDENUM COFACTOR GUANYLYLTRANSFERASE"/>
    <property type="match status" value="1"/>
</dbReference>
<feature type="binding site" evidence="8">
    <location>
        <position position="50"/>
    </location>
    <ligand>
        <name>GTP</name>
        <dbReference type="ChEBI" id="CHEBI:37565"/>
    </ligand>
</feature>
<evidence type="ECO:0000256" key="6">
    <source>
        <dbReference type="ARBA" id="ARBA00023134"/>
    </source>
</evidence>
<comment type="domain">
    <text evidence="8">The N-terminal domain determines nucleotide recognition and specific binding, while the C-terminal domain determines the specific binding to the target protein.</text>
</comment>
<keyword evidence="1 8" id="KW-0963">Cytoplasm</keyword>
<gene>
    <name evidence="8" type="primary">mobA</name>
    <name evidence="10" type="ORF">DM868_01830</name>
</gene>
<dbReference type="GO" id="GO:0005737">
    <property type="term" value="C:cytoplasm"/>
    <property type="evidence" value="ECO:0007669"/>
    <property type="project" value="UniProtKB-SubCell"/>
</dbReference>
<feature type="binding site" evidence="8">
    <location>
        <position position="104"/>
    </location>
    <ligand>
        <name>GTP</name>
        <dbReference type="ChEBI" id="CHEBI:37565"/>
    </ligand>
</feature>
<feature type="domain" description="MobA-like NTP transferase" evidence="9">
    <location>
        <begin position="6"/>
        <end position="153"/>
    </location>
</feature>
<dbReference type="EMBL" id="QKNX01000001">
    <property type="protein sequence ID" value="TKR27852.1"/>
    <property type="molecule type" value="Genomic_DNA"/>
</dbReference>
<comment type="caution">
    <text evidence="10">The sequence shown here is derived from an EMBL/GenBank/DDBJ whole genome shotgun (WGS) entry which is preliminary data.</text>
</comment>
<keyword evidence="6 8" id="KW-0342">GTP-binding</keyword>
<evidence type="ECO:0000313" key="10">
    <source>
        <dbReference type="EMBL" id="TKR27852.1"/>
    </source>
</evidence>
<name>A0A4U5JER8_9EURY</name>
<evidence type="ECO:0000256" key="2">
    <source>
        <dbReference type="ARBA" id="ARBA00022679"/>
    </source>
</evidence>
<comment type="function">
    <text evidence="8">Transfers a GMP moiety from GTP to Mo-molybdopterin (Mo-MPT) cofactor (Moco or molybdenum cofactor) to form Mo-molybdopterin guanine dinucleotide (Mo-MGD) cofactor.</text>
</comment>
<comment type="cofactor">
    <cofactor evidence="8">
        <name>Mg(2+)</name>
        <dbReference type="ChEBI" id="CHEBI:18420"/>
    </cofactor>
</comment>
<evidence type="ECO:0000256" key="8">
    <source>
        <dbReference type="HAMAP-Rule" id="MF_00316"/>
    </source>
</evidence>
<feature type="binding site" evidence="8">
    <location>
        <position position="79"/>
    </location>
    <ligand>
        <name>GTP</name>
        <dbReference type="ChEBI" id="CHEBI:37565"/>
    </ligand>
</feature>
<dbReference type="InterPro" id="IPR029044">
    <property type="entry name" value="Nucleotide-diphossugar_trans"/>
</dbReference>
<dbReference type="GO" id="GO:0006777">
    <property type="term" value="P:Mo-molybdopterin cofactor biosynthetic process"/>
    <property type="evidence" value="ECO:0007669"/>
    <property type="project" value="UniProtKB-KW"/>
</dbReference>
<dbReference type="GO" id="GO:0061603">
    <property type="term" value="F:molybdenum cofactor guanylyltransferase activity"/>
    <property type="evidence" value="ECO:0007669"/>
    <property type="project" value="UniProtKB-EC"/>
</dbReference>
<proteinExistence type="inferred from homology"/>
<feature type="binding site" evidence="8">
    <location>
        <position position="104"/>
    </location>
    <ligand>
        <name>Mg(2+)</name>
        <dbReference type="ChEBI" id="CHEBI:18420"/>
    </ligand>
</feature>
<dbReference type="GO" id="GO:0046872">
    <property type="term" value="F:metal ion binding"/>
    <property type="evidence" value="ECO:0007669"/>
    <property type="project" value="UniProtKB-KW"/>
</dbReference>
<dbReference type="InterPro" id="IPR025877">
    <property type="entry name" value="MobA-like_NTP_Trfase"/>
</dbReference>
<reference evidence="10 11" key="1">
    <citation type="submission" date="2019-04" db="EMBL/GenBank/DDBJ databases">
        <title>Natronomonas sp. F20-122 a newhaloarchaeon isolated from a saline saltern of Isla Bacuta, Huelva, Spain.</title>
        <authorList>
            <person name="Duran-Viseras A."/>
            <person name="Sanchez-Porro C."/>
            <person name="Ventosa A."/>
        </authorList>
    </citation>
    <scope>NUCLEOTIDE SEQUENCE [LARGE SCALE GENOMIC DNA]</scope>
    <source>
        <strain evidence="10 11">F20-122</strain>
    </source>
</reference>
<feature type="binding site" evidence="8">
    <location>
        <position position="22"/>
    </location>
    <ligand>
        <name>GTP</name>
        <dbReference type="ChEBI" id="CHEBI:37565"/>
    </ligand>
</feature>
<evidence type="ECO:0000313" key="11">
    <source>
        <dbReference type="Proteomes" id="UP000308037"/>
    </source>
</evidence>
<sequence>MTRRSGVIVAGGRSVRMGEPEKTVVSVAGTPLIRRVADRLAAVTDELIVNCRDDQREAIAEALDGLDVETRFAVDDVPDRGPVAGIERGLEAVETEYAVVVAADMPFLDPDLITHLFERATGHDVAIPRPDEWFEPLHAVYRAEPAVEACDRALQHENPRIIEPISSLDRVVVARDELLEYGSLDSFDSVDTPEDVMWADGRLS</sequence>
<dbReference type="Pfam" id="PF12804">
    <property type="entry name" value="NTP_transf_3"/>
    <property type="match status" value="1"/>
</dbReference>
<dbReference type="RefSeq" id="WP_137275152.1">
    <property type="nucleotide sequence ID" value="NZ_QKNX01000001.1"/>
</dbReference>
<keyword evidence="4 8" id="KW-0547">Nucleotide-binding</keyword>
<dbReference type="HAMAP" id="MF_00316">
    <property type="entry name" value="MobA"/>
    <property type="match status" value="1"/>
</dbReference>
<evidence type="ECO:0000256" key="3">
    <source>
        <dbReference type="ARBA" id="ARBA00022723"/>
    </source>
</evidence>
<feature type="binding site" evidence="8">
    <location>
        <begin position="9"/>
        <end position="11"/>
    </location>
    <ligand>
        <name>GTP</name>
        <dbReference type="ChEBI" id="CHEBI:37565"/>
    </ligand>
</feature>
<keyword evidence="3 8" id="KW-0479">Metal-binding</keyword>
<keyword evidence="5 8" id="KW-0460">Magnesium</keyword>
<dbReference type="PANTHER" id="PTHR19136">
    <property type="entry name" value="MOLYBDENUM COFACTOR GUANYLYLTRANSFERASE"/>
    <property type="match status" value="1"/>
</dbReference>
<dbReference type="Proteomes" id="UP000308037">
    <property type="component" value="Unassembled WGS sequence"/>
</dbReference>
<organism evidence="10 11">
    <name type="scientific">Natronomonas salsuginis</name>
    <dbReference type="NCBI Taxonomy" id="2217661"/>
    <lineage>
        <taxon>Archaea</taxon>
        <taxon>Methanobacteriati</taxon>
        <taxon>Methanobacteriota</taxon>
        <taxon>Stenosarchaea group</taxon>
        <taxon>Halobacteria</taxon>
        <taxon>Halobacteriales</taxon>
        <taxon>Natronomonadaceae</taxon>
        <taxon>Natronomonas</taxon>
    </lineage>
</organism>
<dbReference type="GO" id="GO:0005525">
    <property type="term" value="F:GTP binding"/>
    <property type="evidence" value="ECO:0007669"/>
    <property type="project" value="UniProtKB-UniRule"/>
</dbReference>
<dbReference type="CDD" id="cd02503">
    <property type="entry name" value="MobA"/>
    <property type="match status" value="1"/>
</dbReference>
<accession>A0A4U5JER8</accession>
<keyword evidence="7 8" id="KW-0501">Molybdenum cofactor biosynthesis</keyword>
<protein>
    <recommendedName>
        <fullName evidence="8">Probable molybdenum cofactor guanylyltransferase</fullName>
        <shortName evidence="8">MoCo guanylyltransferase</shortName>
        <ecNumber evidence="8">2.7.7.77</ecNumber>
    </recommendedName>
    <alternativeName>
        <fullName evidence="8">GTP:molybdopterin guanylyltransferase</fullName>
    </alternativeName>
    <alternativeName>
        <fullName evidence="8">Mo-MPT guanylyltransferase</fullName>
    </alternativeName>
    <alternativeName>
        <fullName evidence="8">Molybdopterin guanylyltransferase</fullName>
    </alternativeName>
    <alternativeName>
        <fullName evidence="8">Molybdopterin-guanine dinucleotide synthase</fullName>
        <shortName evidence="8">MGD synthase</shortName>
    </alternativeName>
</protein>
<dbReference type="EC" id="2.7.7.77" evidence="8"/>
<dbReference type="SUPFAM" id="SSF53448">
    <property type="entry name" value="Nucleotide-diphospho-sugar transferases"/>
    <property type="match status" value="1"/>
</dbReference>
<evidence type="ECO:0000259" key="9">
    <source>
        <dbReference type="Pfam" id="PF12804"/>
    </source>
</evidence>
<dbReference type="OrthoDB" id="28434at2157"/>
<dbReference type="AlphaFoldDB" id="A0A4U5JER8"/>
<keyword evidence="10" id="KW-0548">Nucleotidyltransferase</keyword>
<comment type="catalytic activity">
    <reaction evidence="8">
        <text>Mo-molybdopterin + GTP + H(+) = Mo-molybdopterin guanine dinucleotide + diphosphate</text>
        <dbReference type="Rhea" id="RHEA:34243"/>
        <dbReference type="ChEBI" id="CHEBI:15378"/>
        <dbReference type="ChEBI" id="CHEBI:33019"/>
        <dbReference type="ChEBI" id="CHEBI:37565"/>
        <dbReference type="ChEBI" id="CHEBI:71302"/>
        <dbReference type="ChEBI" id="CHEBI:71310"/>
        <dbReference type="EC" id="2.7.7.77"/>
    </reaction>
</comment>
<evidence type="ECO:0000256" key="5">
    <source>
        <dbReference type="ARBA" id="ARBA00022842"/>
    </source>
</evidence>
<evidence type="ECO:0000256" key="1">
    <source>
        <dbReference type="ARBA" id="ARBA00022490"/>
    </source>
</evidence>
<comment type="subcellular location">
    <subcellularLocation>
        <location evidence="8">Cytoplasm</location>
    </subcellularLocation>
</comment>
<evidence type="ECO:0000256" key="4">
    <source>
        <dbReference type="ARBA" id="ARBA00022741"/>
    </source>
</evidence>
<dbReference type="InterPro" id="IPR013482">
    <property type="entry name" value="Molybde_CF_guanTrfase"/>
</dbReference>
<dbReference type="Gene3D" id="3.90.550.10">
    <property type="entry name" value="Spore Coat Polysaccharide Biosynthesis Protein SpsA, Chain A"/>
    <property type="match status" value="1"/>
</dbReference>
<keyword evidence="2 8" id="KW-0808">Transferase</keyword>
<evidence type="ECO:0000256" key="7">
    <source>
        <dbReference type="ARBA" id="ARBA00023150"/>
    </source>
</evidence>